<evidence type="ECO:0000313" key="1">
    <source>
        <dbReference type="EMBL" id="ADE30371.1"/>
    </source>
</evidence>
<dbReference type="HOGENOM" id="CLU_3410091_0_0_5"/>
<sequence>MKAVLVSFTTLLSNLFSFLLNFRSYKKKD</sequence>
<name>D5AY82_RICPP</name>
<dbReference type="KEGG" id="rpq:rpr22_CDSx885"/>
<proteinExistence type="predicted"/>
<gene>
    <name evidence="1" type="ORF">rpr22_CDSx885</name>
</gene>
<reference evidence="1 2" key="1">
    <citation type="journal article" date="2010" name="Genome Res.">
        <title>Genomic, proteomic, and transcriptomic analysis of virulent and avirulent Rickettsia prowazekii reveals its adaptive mutation capabilities.</title>
        <authorList>
            <person name="Bechah Y."/>
            <person name="El Karkouri K."/>
            <person name="Mediannikov O."/>
            <person name="Leroy Q."/>
            <person name="Pelletier N."/>
            <person name="Robert C."/>
            <person name="Medigue C."/>
            <person name="Mege J.L."/>
            <person name="Raoult D."/>
        </authorList>
    </citation>
    <scope>NUCLEOTIDE SEQUENCE [LARGE SCALE GENOMIC DNA]</scope>
    <source>
        <strain evidence="1 2">Rp22</strain>
    </source>
</reference>
<protein>
    <submittedName>
        <fullName evidence="1">Uncharacterized protein</fullName>
    </submittedName>
</protein>
<accession>D5AY82</accession>
<organism evidence="1 2">
    <name type="scientific">Rickettsia prowazekii (strain Rp22)</name>
    <dbReference type="NCBI Taxonomy" id="449216"/>
    <lineage>
        <taxon>Bacteria</taxon>
        <taxon>Pseudomonadati</taxon>
        <taxon>Pseudomonadota</taxon>
        <taxon>Alphaproteobacteria</taxon>
        <taxon>Rickettsiales</taxon>
        <taxon>Rickettsiaceae</taxon>
        <taxon>Rickettsieae</taxon>
        <taxon>Rickettsia</taxon>
        <taxon>typhus group</taxon>
    </lineage>
</organism>
<dbReference type="EMBL" id="CP001584">
    <property type="protein sequence ID" value="ADE30371.1"/>
    <property type="molecule type" value="Genomic_DNA"/>
</dbReference>
<dbReference type="AlphaFoldDB" id="D5AY82"/>
<dbReference type="Proteomes" id="UP000006931">
    <property type="component" value="Chromosome"/>
</dbReference>
<evidence type="ECO:0000313" key="2">
    <source>
        <dbReference type="Proteomes" id="UP000006931"/>
    </source>
</evidence>